<keyword evidence="1" id="KW-0732">Signal</keyword>
<evidence type="ECO:0000259" key="5">
    <source>
        <dbReference type="Pfam" id="PF03024"/>
    </source>
</evidence>
<feature type="domain" description="Folate receptor-like" evidence="5">
    <location>
        <begin position="23"/>
        <end position="155"/>
    </location>
</feature>
<sequence length="284" mass="31405">MADARCRSTGGLKFDASEPPRLQRQGALEHCGKYWKHSCCNATHNLPLKRLVLEPLVANVNRRCQSLSEELTCSACHPLVGAGAIDRICIDLCDDWFDACKDEFYMAEHHRLAPCYGNALVCSPLKDIVTTGAAFCRHMGYTPGKATDAEGKDCFDGSVPDTYGEPEPAEKVSDALFRIFQEQSSEPTEFVLVVILGTILSLFLSIKFFKRWHHAHQEMNREAARRRQQEAYRASYHLGKAADTGATDDVSNSESDSDSDSDDAPHRGLPSDVGDTHDASTHVE</sequence>
<evidence type="ECO:0000313" key="6">
    <source>
        <dbReference type="EMBL" id="EQC31149.1"/>
    </source>
</evidence>
<dbReference type="STRING" id="1156394.T0PZY6"/>
<keyword evidence="7" id="KW-1185">Reference proteome</keyword>
<evidence type="ECO:0000313" key="7">
    <source>
        <dbReference type="Proteomes" id="UP000030762"/>
    </source>
</evidence>
<dbReference type="OMA" id="CCNATHN"/>
<name>T0PZY6_SAPDV</name>
<dbReference type="InterPro" id="IPR018143">
    <property type="entry name" value="Folate_rcpt-like"/>
</dbReference>
<dbReference type="GeneID" id="19951804"/>
<keyword evidence="4" id="KW-0812">Transmembrane</keyword>
<accession>T0PZY6</accession>
<evidence type="ECO:0000256" key="1">
    <source>
        <dbReference type="ARBA" id="ARBA00022729"/>
    </source>
</evidence>
<feature type="region of interest" description="Disordered" evidence="3">
    <location>
        <begin position="238"/>
        <end position="284"/>
    </location>
</feature>
<keyword evidence="4" id="KW-1133">Transmembrane helix</keyword>
<dbReference type="PANTHER" id="PTHR37390:SF1">
    <property type="entry name" value="FOLATE-BINDING PROTEIN 1"/>
    <property type="match status" value="1"/>
</dbReference>
<dbReference type="VEuPathDB" id="FungiDB:SDRG_11077"/>
<evidence type="ECO:0000256" key="3">
    <source>
        <dbReference type="SAM" id="MobiDB-lite"/>
    </source>
</evidence>
<protein>
    <recommendedName>
        <fullName evidence="5">Folate receptor-like domain-containing protein</fullName>
    </recommendedName>
</protein>
<dbReference type="EMBL" id="JH767170">
    <property type="protein sequence ID" value="EQC31149.1"/>
    <property type="molecule type" value="Genomic_DNA"/>
</dbReference>
<dbReference type="OrthoDB" id="567542at2759"/>
<dbReference type="InterPro" id="IPR053305">
    <property type="entry name" value="Folate-binding_rcpt-like"/>
</dbReference>
<dbReference type="eggNOG" id="ENOG502RZ35">
    <property type="taxonomic scope" value="Eukaryota"/>
</dbReference>
<dbReference type="PANTHER" id="PTHR37390">
    <property type="entry name" value="OS02G0592500 PROTEIN"/>
    <property type="match status" value="1"/>
</dbReference>
<evidence type="ECO:0000256" key="2">
    <source>
        <dbReference type="ARBA" id="ARBA00023157"/>
    </source>
</evidence>
<proteinExistence type="predicted"/>
<evidence type="ECO:0000256" key="4">
    <source>
        <dbReference type="SAM" id="Phobius"/>
    </source>
</evidence>
<organism evidence="6 7">
    <name type="scientific">Saprolegnia diclina (strain VS20)</name>
    <dbReference type="NCBI Taxonomy" id="1156394"/>
    <lineage>
        <taxon>Eukaryota</taxon>
        <taxon>Sar</taxon>
        <taxon>Stramenopiles</taxon>
        <taxon>Oomycota</taxon>
        <taxon>Saprolegniomycetes</taxon>
        <taxon>Saprolegniales</taxon>
        <taxon>Saprolegniaceae</taxon>
        <taxon>Saprolegnia</taxon>
    </lineage>
</organism>
<dbReference type="Proteomes" id="UP000030762">
    <property type="component" value="Unassembled WGS sequence"/>
</dbReference>
<keyword evidence="4" id="KW-0472">Membrane</keyword>
<keyword evidence="2" id="KW-1015">Disulfide bond</keyword>
<reference evidence="6 7" key="1">
    <citation type="submission" date="2012-04" db="EMBL/GenBank/DDBJ databases">
        <title>The Genome Sequence of Saprolegnia declina VS20.</title>
        <authorList>
            <consortium name="The Broad Institute Genome Sequencing Platform"/>
            <person name="Russ C."/>
            <person name="Nusbaum C."/>
            <person name="Tyler B."/>
            <person name="van West P."/>
            <person name="Dieguez-Uribeondo J."/>
            <person name="de Bruijn I."/>
            <person name="Tripathy S."/>
            <person name="Jiang R."/>
            <person name="Young S.K."/>
            <person name="Zeng Q."/>
            <person name="Gargeya S."/>
            <person name="Fitzgerald M."/>
            <person name="Haas B."/>
            <person name="Abouelleil A."/>
            <person name="Alvarado L."/>
            <person name="Arachchi H.M."/>
            <person name="Berlin A."/>
            <person name="Chapman S.B."/>
            <person name="Goldberg J."/>
            <person name="Griggs A."/>
            <person name="Gujja S."/>
            <person name="Hansen M."/>
            <person name="Howarth C."/>
            <person name="Imamovic A."/>
            <person name="Larimer J."/>
            <person name="McCowen C."/>
            <person name="Montmayeur A."/>
            <person name="Murphy C."/>
            <person name="Neiman D."/>
            <person name="Pearson M."/>
            <person name="Priest M."/>
            <person name="Roberts A."/>
            <person name="Saif S."/>
            <person name="Shea T."/>
            <person name="Sisk P."/>
            <person name="Sykes S."/>
            <person name="Wortman J."/>
            <person name="Nusbaum C."/>
            <person name="Birren B."/>
        </authorList>
    </citation>
    <scope>NUCLEOTIDE SEQUENCE [LARGE SCALE GENOMIC DNA]</scope>
    <source>
        <strain evidence="6 7">VS20</strain>
    </source>
</reference>
<dbReference type="Pfam" id="PF03024">
    <property type="entry name" value="Folate_rec"/>
    <property type="match status" value="1"/>
</dbReference>
<dbReference type="InParanoid" id="T0PZY6"/>
<feature type="transmembrane region" description="Helical" evidence="4">
    <location>
        <begin position="190"/>
        <end position="209"/>
    </location>
</feature>
<feature type="compositionally biased region" description="Basic and acidic residues" evidence="3">
    <location>
        <begin position="274"/>
        <end position="284"/>
    </location>
</feature>
<dbReference type="RefSeq" id="XP_008615322.1">
    <property type="nucleotide sequence ID" value="XM_008617100.1"/>
</dbReference>
<dbReference type="AlphaFoldDB" id="T0PZY6"/>
<gene>
    <name evidence="6" type="ORF">SDRG_11077</name>
</gene>